<reference evidence="3" key="1">
    <citation type="submission" date="2025-08" db="UniProtKB">
        <authorList>
            <consortium name="RefSeq"/>
        </authorList>
    </citation>
    <scope>IDENTIFICATION</scope>
    <source>
        <tissue evidence="3">Young leaves</tissue>
    </source>
</reference>
<evidence type="ECO:0000313" key="2">
    <source>
        <dbReference type="Proteomes" id="UP000228380"/>
    </source>
</evidence>
<feature type="region of interest" description="Disordered" evidence="1">
    <location>
        <begin position="68"/>
        <end position="87"/>
    </location>
</feature>
<proteinExistence type="predicted"/>
<dbReference type="GeneID" id="103718706"/>
<dbReference type="KEGG" id="pda:103718706"/>
<feature type="compositionally biased region" description="Polar residues" evidence="1">
    <location>
        <begin position="73"/>
        <end position="87"/>
    </location>
</feature>
<protein>
    <submittedName>
        <fullName evidence="3">Uncharacterized protein LOC103718706</fullName>
    </submittedName>
</protein>
<evidence type="ECO:0000256" key="1">
    <source>
        <dbReference type="SAM" id="MobiDB-lite"/>
    </source>
</evidence>
<dbReference type="RefSeq" id="XP_026664918.2">
    <property type="nucleotide sequence ID" value="XM_026809117.2"/>
</dbReference>
<organism evidence="2 3">
    <name type="scientific">Phoenix dactylifera</name>
    <name type="common">Date palm</name>
    <dbReference type="NCBI Taxonomy" id="42345"/>
    <lineage>
        <taxon>Eukaryota</taxon>
        <taxon>Viridiplantae</taxon>
        <taxon>Streptophyta</taxon>
        <taxon>Embryophyta</taxon>
        <taxon>Tracheophyta</taxon>
        <taxon>Spermatophyta</taxon>
        <taxon>Magnoliopsida</taxon>
        <taxon>Liliopsida</taxon>
        <taxon>Arecaceae</taxon>
        <taxon>Coryphoideae</taxon>
        <taxon>Phoeniceae</taxon>
        <taxon>Phoenix</taxon>
    </lineage>
</organism>
<dbReference type="Proteomes" id="UP000228380">
    <property type="component" value="Unplaced"/>
</dbReference>
<name>A0A8B8JAT1_PHODC</name>
<gene>
    <name evidence="3" type="primary">LOC103718706</name>
</gene>
<accession>A0A8B8JAT1</accession>
<feature type="region of interest" description="Disordered" evidence="1">
    <location>
        <begin position="1"/>
        <end position="61"/>
    </location>
</feature>
<keyword evidence="2" id="KW-1185">Reference proteome</keyword>
<sequence length="184" mass="20544">MAAAAEDRGARWNDHQEGKRRKPAPPGEGKEGPLAQRRLRSMTDYGCGRGTTRSIGRRRRPTFALRRFCSHESGGTNEGTASPSRGRKTVNSAISLCYSNKIRAPARRFTGKERRGVGLQRCRAALPSLAVRITANSTQLVHAQKQYHILPFLKKKIVLKICIPESSKSFRKLQMPRRTSSLGF</sequence>
<evidence type="ECO:0000313" key="3">
    <source>
        <dbReference type="RefSeq" id="XP_026664918.2"/>
    </source>
</evidence>
<feature type="compositionally biased region" description="Basic and acidic residues" evidence="1">
    <location>
        <begin position="1"/>
        <end position="17"/>
    </location>
</feature>
<dbReference type="AlphaFoldDB" id="A0A8B8JAT1"/>